<dbReference type="Proteomes" id="UP000410049">
    <property type="component" value="Unassembled WGS sequence"/>
</dbReference>
<reference evidence="1 2" key="1">
    <citation type="journal article" date="2019" name="Syst. Appl. Microbiol.">
        <title>Characterization of Bifidobacterium species in feaces of the Egyptian fruit bat: Description of B. vespertilionis sp. nov. and B. rousetti sp. nov.</title>
        <authorList>
            <person name="Modesto M."/>
            <person name="Satti M."/>
            <person name="Watanabe K."/>
            <person name="Puglisi E."/>
            <person name="Morelli L."/>
            <person name="Huang C.-H."/>
            <person name="Liou J.-S."/>
            <person name="Miyashita M."/>
            <person name="Tamura T."/>
            <person name="Saito S."/>
            <person name="Mori K."/>
            <person name="Huang L."/>
            <person name="Sciavilla P."/>
            <person name="Sandri C."/>
            <person name="Spiezio C."/>
            <person name="Vitali F."/>
            <person name="Cavalieri D."/>
            <person name="Perpetuini G."/>
            <person name="Tofalo R."/>
            <person name="Bonetti A."/>
            <person name="Arita M."/>
            <person name="Mattarelli P."/>
        </authorList>
    </citation>
    <scope>NUCLEOTIDE SEQUENCE [LARGE SCALE GENOMIC DNA]</scope>
    <source>
        <strain evidence="1 2">RST17</strain>
    </source>
</reference>
<name>A0A5M9ZKH4_9BIFI</name>
<proteinExistence type="predicted"/>
<dbReference type="AlphaFoldDB" id="A0A5M9ZKH4"/>
<evidence type="ECO:0000313" key="2">
    <source>
        <dbReference type="Proteomes" id="UP000410049"/>
    </source>
</evidence>
<sequence>MGSGLTAGPRRPAAGILARKIMIELYLITGLPAFARDGVYRIVIRAGGWRHATALVSGPATVLYETDGMPVGGRTDV</sequence>
<organism evidence="1 2">
    <name type="scientific">Bifidobacterium myosotis</name>
    <dbReference type="NCBI Taxonomy" id="1630166"/>
    <lineage>
        <taxon>Bacteria</taxon>
        <taxon>Bacillati</taxon>
        <taxon>Actinomycetota</taxon>
        <taxon>Actinomycetes</taxon>
        <taxon>Bifidobacteriales</taxon>
        <taxon>Bifidobacteriaceae</taxon>
        <taxon>Bifidobacterium</taxon>
    </lineage>
</organism>
<comment type="caution">
    <text evidence="1">The sequence shown here is derived from an EMBL/GenBank/DDBJ whole genome shotgun (WGS) entry which is preliminary data.</text>
</comment>
<evidence type="ECO:0000313" key="1">
    <source>
        <dbReference type="EMBL" id="KAA8828127.1"/>
    </source>
</evidence>
<accession>A0A5M9ZKH4</accession>
<protein>
    <submittedName>
        <fullName evidence="1">Uncharacterized protein</fullName>
    </submittedName>
</protein>
<dbReference type="EMBL" id="RZUH01000004">
    <property type="protein sequence ID" value="KAA8828127.1"/>
    <property type="molecule type" value="Genomic_DNA"/>
</dbReference>
<gene>
    <name evidence="1" type="ORF">EMO91_06715</name>
</gene>
<dbReference type="RefSeq" id="WP_150379293.1">
    <property type="nucleotide sequence ID" value="NZ_RZUH01000004.1"/>
</dbReference>